<comment type="caution">
    <text evidence="8">The sequence shown here is derived from an EMBL/GenBank/DDBJ whole genome shotgun (WGS) entry which is preliminary data.</text>
</comment>
<feature type="transmembrane region" description="Helical" evidence="7">
    <location>
        <begin position="124"/>
        <end position="141"/>
    </location>
</feature>
<sequence length="260" mass="29113">MHLFPTRQIFLEIGPIAIHWYGIMYLLAFLTAWWLLPILARKKGYPLTQDDIGSLLFAGILGTIIGGRLGYVIFYAPEYFGNHPLQILAVWNGGMSSHGGMIGVAIAMFIMLRKLHEKITLWQLGDLLAVPIALGLAFGRFGNFINLELYGAVTNLPWAIVIPGEEGLRHPVQVYAMLKDIGIAGACYFSLMYSRKEGVTLGLFFVLYGILRFLTEFLRIETSEGLDIAVIHLTRGQALTIPVILIGTWIVYGRIFRQRV</sequence>
<reference evidence="8 9" key="1">
    <citation type="journal article" date="2016" name="Nat. Commun.">
        <title>Thousands of microbial genomes shed light on interconnected biogeochemical processes in an aquifer system.</title>
        <authorList>
            <person name="Anantharaman K."/>
            <person name="Brown C.T."/>
            <person name="Hug L.A."/>
            <person name="Sharon I."/>
            <person name="Castelle C.J."/>
            <person name="Probst A.J."/>
            <person name="Thomas B.C."/>
            <person name="Singh A."/>
            <person name="Wilkins M.J."/>
            <person name="Karaoz U."/>
            <person name="Brodie E.L."/>
            <person name="Williams K.H."/>
            <person name="Hubbard S.S."/>
            <person name="Banfield J.F."/>
        </authorList>
    </citation>
    <scope>NUCLEOTIDE SEQUENCE [LARGE SCALE GENOMIC DNA]</scope>
</reference>
<comment type="catalytic activity">
    <reaction evidence="7">
        <text>L-cysteinyl-[prolipoprotein] + a 1,2-diacyl-sn-glycero-3-phospho-(1'-sn-glycerol) = an S-1,2-diacyl-sn-glyceryl-L-cysteinyl-[prolipoprotein] + sn-glycerol 1-phosphate + H(+)</text>
        <dbReference type="Rhea" id="RHEA:56712"/>
        <dbReference type="Rhea" id="RHEA-COMP:14679"/>
        <dbReference type="Rhea" id="RHEA-COMP:14680"/>
        <dbReference type="ChEBI" id="CHEBI:15378"/>
        <dbReference type="ChEBI" id="CHEBI:29950"/>
        <dbReference type="ChEBI" id="CHEBI:57685"/>
        <dbReference type="ChEBI" id="CHEBI:64716"/>
        <dbReference type="ChEBI" id="CHEBI:140658"/>
        <dbReference type="EC" id="2.5.1.145"/>
    </reaction>
</comment>
<dbReference type="Proteomes" id="UP000176863">
    <property type="component" value="Unassembled WGS sequence"/>
</dbReference>
<dbReference type="GO" id="GO:0042158">
    <property type="term" value="P:lipoprotein biosynthetic process"/>
    <property type="evidence" value="ECO:0007669"/>
    <property type="project" value="UniProtKB-UniRule"/>
</dbReference>
<keyword evidence="8" id="KW-0449">Lipoprotein</keyword>
<evidence type="ECO:0000256" key="6">
    <source>
        <dbReference type="ARBA" id="ARBA00023136"/>
    </source>
</evidence>
<evidence type="ECO:0000256" key="2">
    <source>
        <dbReference type="ARBA" id="ARBA00022475"/>
    </source>
</evidence>
<dbReference type="EC" id="2.5.1.145" evidence="7"/>
<comment type="subcellular location">
    <subcellularLocation>
        <location evidence="7">Cell membrane</location>
        <topology evidence="7">Multi-pass membrane protein</topology>
    </subcellularLocation>
</comment>
<keyword evidence="4 7" id="KW-0812">Transmembrane</keyword>
<comment type="similarity">
    <text evidence="1 7">Belongs to the Lgt family.</text>
</comment>
<dbReference type="Pfam" id="PF01790">
    <property type="entry name" value="LGT"/>
    <property type="match status" value="1"/>
</dbReference>
<dbReference type="UniPathway" id="UPA00664"/>
<evidence type="ECO:0000256" key="4">
    <source>
        <dbReference type="ARBA" id="ARBA00022692"/>
    </source>
</evidence>
<dbReference type="GO" id="GO:0005886">
    <property type="term" value="C:plasma membrane"/>
    <property type="evidence" value="ECO:0007669"/>
    <property type="project" value="UniProtKB-SubCell"/>
</dbReference>
<keyword evidence="3 7" id="KW-0808">Transferase</keyword>
<protein>
    <recommendedName>
        <fullName evidence="7">Phosphatidylglycerol--prolipoprotein diacylglyceryl transferase</fullName>
        <ecNumber evidence="7">2.5.1.145</ecNumber>
    </recommendedName>
</protein>
<comment type="pathway">
    <text evidence="7">Protein modification; lipoprotein biosynthesis (diacylglyceryl transfer).</text>
</comment>
<dbReference type="HAMAP" id="MF_01147">
    <property type="entry name" value="Lgt"/>
    <property type="match status" value="1"/>
</dbReference>
<feature type="transmembrane region" description="Helical" evidence="7">
    <location>
        <begin position="238"/>
        <end position="256"/>
    </location>
</feature>
<keyword evidence="5 7" id="KW-1133">Transmembrane helix</keyword>
<gene>
    <name evidence="7" type="primary">lgt</name>
    <name evidence="8" type="ORF">A2851_00630</name>
</gene>
<dbReference type="STRING" id="1798480.A2851_00630"/>
<dbReference type="PANTHER" id="PTHR30589">
    <property type="entry name" value="PROLIPOPROTEIN DIACYLGLYCERYL TRANSFERASE"/>
    <property type="match status" value="1"/>
</dbReference>
<dbReference type="EMBL" id="MFKT01000026">
    <property type="protein sequence ID" value="OGG52571.1"/>
    <property type="molecule type" value="Genomic_DNA"/>
</dbReference>
<dbReference type="PROSITE" id="PS01311">
    <property type="entry name" value="LGT"/>
    <property type="match status" value="1"/>
</dbReference>
<evidence type="ECO:0000256" key="3">
    <source>
        <dbReference type="ARBA" id="ARBA00022679"/>
    </source>
</evidence>
<feature type="transmembrane region" description="Helical" evidence="7">
    <location>
        <begin position="198"/>
        <end position="218"/>
    </location>
</feature>
<evidence type="ECO:0000256" key="7">
    <source>
        <dbReference type="HAMAP-Rule" id="MF_01147"/>
    </source>
</evidence>
<feature type="binding site" evidence="7">
    <location>
        <position position="140"/>
    </location>
    <ligand>
        <name>a 1,2-diacyl-sn-glycero-3-phospho-(1'-sn-glycerol)</name>
        <dbReference type="ChEBI" id="CHEBI:64716"/>
    </ligand>
</feature>
<feature type="transmembrane region" description="Helical" evidence="7">
    <location>
        <begin position="172"/>
        <end position="191"/>
    </location>
</feature>
<evidence type="ECO:0000256" key="5">
    <source>
        <dbReference type="ARBA" id="ARBA00022989"/>
    </source>
</evidence>
<name>A0A1F6CU69_9BACT</name>
<dbReference type="GO" id="GO:0008961">
    <property type="term" value="F:phosphatidylglycerol-prolipoprotein diacylglyceryl transferase activity"/>
    <property type="evidence" value="ECO:0007669"/>
    <property type="project" value="UniProtKB-UniRule"/>
</dbReference>
<evidence type="ECO:0000313" key="8">
    <source>
        <dbReference type="EMBL" id="OGG52571.1"/>
    </source>
</evidence>
<feature type="transmembrane region" description="Helical" evidence="7">
    <location>
        <begin position="88"/>
        <end position="112"/>
    </location>
</feature>
<feature type="transmembrane region" description="Helical" evidence="7">
    <location>
        <begin position="20"/>
        <end position="40"/>
    </location>
</feature>
<dbReference type="NCBIfam" id="TIGR00544">
    <property type="entry name" value="lgt"/>
    <property type="match status" value="1"/>
</dbReference>
<dbReference type="PANTHER" id="PTHR30589:SF0">
    <property type="entry name" value="PHOSPHATIDYLGLYCEROL--PROLIPOPROTEIN DIACYLGLYCERYL TRANSFERASE"/>
    <property type="match status" value="1"/>
</dbReference>
<evidence type="ECO:0000313" key="9">
    <source>
        <dbReference type="Proteomes" id="UP000176863"/>
    </source>
</evidence>
<dbReference type="InterPro" id="IPR001640">
    <property type="entry name" value="Lgt"/>
</dbReference>
<accession>A0A1F6CU69</accession>
<feature type="transmembrane region" description="Helical" evidence="7">
    <location>
        <begin position="52"/>
        <end position="76"/>
    </location>
</feature>
<keyword evidence="2 7" id="KW-1003">Cell membrane</keyword>
<keyword evidence="6 7" id="KW-0472">Membrane</keyword>
<proteinExistence type="inferred from homology"/>
<organism evidence="8 9">
    <name type="scientific">Candidatus Kaiserbacteria bacterium RIFCSPHIGHO2_01_FULL_53_29</name>
    <dbReference type="NCBI Taxonomy" id="1798480"/>
    <lineage>
        <taxon>Bacteria</taxon>
        <taxon>Candidatus Kaiseribacteriota</taxon>
    </lineage>
</organism>
<comment type="function">
    <text evidence="7">Catalyzes the transfer of the diacylglyceryl group from phosphatidylglycerol to the sulfhydryl group of the N-terminal cysteine of a prolipoprotein, the first step in the formation of mature lipoproteins.</text>
</comment>
<dbReference type="AlphaFoldDB" id="A0A1F6CU69"/>
<evidence type="ECO:0000256" key="1">
    <source>
        <dbReference type="ARBA" id="ARBA00007150"/>
    </source>
</evidence>